<proteinExistence type="predicted"/>
<dbReference type="GeneID" id="101847347"/>
<evidence type="ECO:0000313" key="2">
    <source>
        <dbReference type="Proteomes" id="UP000694888"/>
    </source>
</evidence>
<sequence length="140" mass="15889">MNFNVDCMAEKGEILGHILPRNRYEITKFQDTSLLKFTPYRLNTSDNTIYLRDKLNDSVSNLTFLYFTAFEKQGYWEGNYSVTINITGRHNGVCAKPQASFHQAQAAAQEERADNLVTALIVVTLLFCSIIAVLVTAFIR</sequence>
<feature type="transmembrane region" description="Helical" evidence="1">
    <location>
        <begin position="116"/>
        <end position="139"/>
    </location>
</feature>
<name>A0ABM0JR76_APLCA</name>
<accession>A0ABM0JR76</accession>
<keyword evidence="1" id="KW-0472">Membrane</keyword>
<evidence type="ECO:0000256" key="1">
    <source>
        <dbReference type="SAM" id="Phobius"/>
    </source>
</evidence>
<protein>
    <submittedName>
        <fullName evidence="3">Uncharacterized protein LOC101847347</fullName>
    </submittedName>
</protein>
<dbReference type="RefSeq" id="XP_005099642.2">
    <property type="nucleotide sequence ID" value="XM_005099585.3"/>
</dbReference>
<keyword evidence="1" id="KW-1133">Transmembrane helix</keyword>
<keyword evidence="1" id="KW-0812">Transmembrane</keyword>
<reference evidence="3" key="1">
    <citation type="submission" date="2025-08" db="UniProtKB">
        <authorList>
            <consortium name="RefSeq"/>
        </authorList>
    </citation>
    <scope>IDENTIFICATION</scope>
</reference>
<organism evidence="2 3">
    <name type="scientific">Aplysia californica</name>
    <name type="common">California sea hare</name>
    <dbReference type="NCBI Taxonomy" id="6500"/>
    <lineage>
        <taxon>Eukaryota</taxon>
        <taxon>Metazoa</taxon>
        <taxon>Spiralia</taxon>
        <taxon>Lophotrochozoa</taxon>
        <taxon>Mollusca</taxon>
        <taxon>Gastropoda</taxon>
        <taxon>Heterobranchia</taxon>
        <taxon>Euthyneura</taxon>
        <taxon>Tectipleura</taxon>
        <taxon>Aplysiida</taxon>
        <taxon>Aplysioidea</taxon>
        <taxon>Aplysiidae</taxon>
        <taxon>Aplysia</taxon>
    </lineage>
</organism>
<keyword evidence="2" id="KW-1185">Reference proteome</keyword>
<evidence type="ECO:0000313" key="3">
    <source>
        <dbReference type="RefSeq" id="XP_005099642.2"/>
    </source>
</evidence>
<gene>
    <name evidence="3" type="primary">LOC101847347</name>
</gene>
<dbReference type="Proteomes" id="UP000694888">
    <property type="component" value="Unplaced"/>
</dbReference>